<accession>A0AAV6KFC0</accession>
<evidence type="ECO:0000313" key="1">
    <source>
        <dbReference type="EMBL" id="KAG5551226.1"/>
    </source>
</evidence>
<name>A0AAV6KFC0_9ERIC</name>
<protein>
    <submittedName>
        <fullName evidence="1">Uncharacterized protein</fullName>
    </submittedName>
</protein>
<reference evidence="1" key="1">
    <citation type="submission" date="2020-08" db="EMBL/GenBank/DDBJ databases">
        <title>Plant Genome Project.</title>
        <authorList>
            <person name="Zhang R.-G."/>
        </authorList>
    </citation>
    <scope>NUCLEOTIDE SEQUENCE</scope>
    <source>
        <strain evidence="1">WSP0</strain>
        <tissue evidence="1">Leaf</tissue>
    </source>
</reference>
<proteinExistence type="predicted"/>
<dbReference type="EMBL" id="JACTNZ010000004">
    <property type="protein sequence ID" value="KAG5551226.1"/>
    <property type="molecule type" value="Genomic_DNA"/>
</dbReference>
<keyword evidence="2" id="KW-1185">Reference proteome</keyword>
<gene>
    <name evidence="1" type="ORF">RHGRI_009597</name>
</gene>
<dbReference type="Proteomes" id="UP000823749">
    <property type="component" value="Chromosome 4"/>
</dbReference>
<evidence type="ECO:0000313" key="2">
    <source>
        <dbReference type="Proteomes" id="UP000823749"/>
    </source>
</evidence>
<sequence length="93" mass="10646">MSQVFTVAPSQRSPLLNSQILELPRVTLITPIALASSVKGLRNGKCMKLLLIHSRKHHAWLLDIADLWPHQRKTACSQHFLQVHHNHCRMILL</sequence>
<comment type="caution">
    <text evidence="1">The sequence shown here is derived from an EMBL/GenBank/DDBJ whole genome shotgun (WGS) entry which is preliminary data.</text>
</comment>
<organism evidence="1 2">
    <name type="scientific">Rhododendron griersonianum</name>
    <dbReference type="NCBI Taxonomy" id="479676"/>
    <lineage>
        <taxon>Eukaryota</taxon>
        <taxon>Viridiplantae</taxon>
        <taxon>Streptophyta</taxon>
        <taxon>Embryophyta</taxon>
        <taxon>Tracheophyta</taxon>
        <taxon>Spermatophyta</taxon>
        <taxon>Magnoliopsida</taxon>
        <taxon>eudicotyledons</taxon>
        <taxon>Gunneridae</taxon>
        <taxon>Pentapetalae</taxon>
        <taxon>asterids</taxon>
        <taxon>Ericales</taxon>
        <taxon>Ericaceae</taxon>
        <taxon>Ericoideae</taxon>
        <taxon>Rhodoreae</taxon>
        <taxon>Rhododendron</taxon>
    </lineage>
</organism>
<dbReference type="AlphaFoldDB" id="A0AAV6KFC0"/>